<evidence type="ECO:0000313" key="8">
    <source>
        <dbReference type="Proteomes" id="UP001499843"/>
    </source>
</evidence>
<feature type="transmembrane region" description="Helical" evidence="5">
    <location>
        <begin position="68"/>
        <end position="87"/>
    </location>
</feature>
<feature type="transmembrane region" description="Helical" evidence="5">
    <location>
        <begin position="400"/>
        <end position="422"/>
    </location>
</feature>
<reference evidence="7 8" key="1">
    <citation type="journal article" date="2019" name="Int. J. Syst. Evol. Microbiol.">
        <title>The Global Catalogue of Microorganisms (GCM) 10K type strain sequencing project: providing services to taxonomists for standard genome sequencing and annotation.</title>
        <authorList>
            <consortium name="The Broad Institute Genomics Platform"/>
            <consortium name="The Broad Institute Genome Sequencing Center for Infectious Disease"/>
            <person name="Wu L."/>
            <person name="Ma J."/>
        </authorList>
    </citation>
    <scope>NUCLEOTIDE SEQUENCE [LARGE SCALE GENOMIC DNA]</scope>
    <source>
        <strain evidence="7 8">JCM 16114</strain>
    </source>
</reference>
<feature type="transmembrane region" description="Helical" evidence="5">
    <location>
        <begin position="275"/>
        <end position="298"/>
    </location>
</feature>
<organism evidence="7 8">
    <name type="scientific">Nonomuraea monospora</name>
    <dbReference type="NCBI Taxonomy" id="568818"/>
    <lineage>
        <taxon>Bacteria</taxon>
        <taxon>Bacillati</taxon>
        <taxon>Actinomycetota</taxon>
        <taxon>Actinomycetes</taxon>
        <taxon>Streptosporangiales</taxon>
        <taxon>Streptosporangiaceae</taxon>
        <taxon>Nonomuraea</taxon>
    </lineage>
</organism>
<evidence type="ECO:0000256" key="1">
    <source>
        <dbReference type="ARBA" id="ARBA00004651"/>
    </source>
</evidence>
<evidence type="ECO:0000256" key="4">
    <source>
        <dbReference type="ARBA" id="ARBA00023136"/>
    </source>
</evidence>
<feature type="transmembrane region" description="Helical" evidence="5">
    <location>
        <begin position="343"/>
        <end position="359"/>
    </location>
</feature>
<dbReference type="InterPro" id="IPR036259">
    <property type="entry name" value="MFS_trans_sf"/>
</dbReference>
<dbReference type="RefSeq" id="WP_344488181.1">
    <property type="nucleotide sequence ID" value="NZ_BAAAQX010000030.1"/>
</dbReference>
<dbReference type="PROSITE" id="PS50850">
    <property type="entry name" value="MFS"/>
    <property type="match status" value="1"/>
</dbReference>
<keyword evidence="3 5" id="KW-1133">Transmembrane helix</keyword>
<dbReference type="InterPro" id="IPR005828">
    <property type="entry name" value="MFS_sugar_transport-like"/>
</dbReference>
<protein>
    <submittedName>
        <fullName evidence="7">MFS transporter</fullName>
    </submittedName>
</protein>
<comment type="subcellular location">
    <subcellularLocation>
        <location evidence="1">Cell membrane</location>
        <topology evidence="1">Multi-pass membrane protein</topology>
    </subcellularLocation>
</comment>
<proteinExistence type="predicted"/>
<dbReference type="Pfam" id="PF00083">
    <property type="entry name" value="Sugar_tr"/>
    <property type="match status" value="1"/>
</dbReference>
<feature type="transmembrane region" description="Helical" evidence="5">
    <location>
        <begin position="310"/>
        <end position="331"/>
    </location>
</feature>
<dbReference type="Gene3D" id="1.20.1250.20">
    <property type="entry name" value="MFS general substrate transporter like domains"/>
    <property type="match status" value="1"/>
</dbReference>
<accession>A0ABN3CUF0</accession>
<keyword evidence="4 5" id="KW-0472">Membrane</keyword>
<dbReference type="EMBL" id="BAAAQX010000030">
    <property type="protein sequence ID" value="GAA2213091.1"/>
    <property type="molecule type" value="Genomic_DNA"/>
</dbReference>
<feature type="transmembrane region" description="Helical" evidence="5">
    <location>
        <begin position="99"/>
        <end position="118"/>
    </location>
</feature>
<dbReference type="PANTHER" id="PTHR23508">
    <property type="entry name" value="CARBOXYLIC ACID TRANSPORTER PROTEIN HOMOLOG"/>
    <property type="match status" value="1"/>
</dbReference>
<keyword evidence="8" id="KW-1185">Reference proteome</keyword>
<feature type="transmembrane region" description="Helical" evidence="5">
    <location>
        <begin position="187"/>
        <end position="206"/>
    </location>
</feature>
<comment type="caution">
    <text evidence="7">The sequence shown here is derived from an EMBL/GenBank/DDBJ whole genome shotgun (WGS) entry which is preliminary data.</text>
</comment>
<evidence type="ECO:0000313" key="7">
    <source>
        <dbReference type="EMBL" id="GAA2213091.1"/>
    </source>
</evidence>
<dbReference type="SUPFAM" id="SSF103473">
    <property type="entry name" value="MFS general substrate transporter"/>
    <property type="match status" value="1"/>
</dbReference>
<feature type="domain" description="Major facilitator superfamily (MFS) profile" evidence="6">
    <location>
        <begin position="29"/>
        <end position="460"/>
    </location>
</feature>
<evidence type="ECO:0000256" key="5">
    <source>
        <dbReference type="SAM" id="Phobius"/>
    </source>
</evidence>
<dbReference type="PANTHER" id="PTHR23508:SF10">
    <property type="entry name" value="CARBOXYLIC ACID TRANSPORTER PROTEIN HOMOLOG"/>
    <property type="match status" value="1"/>
</dbReference>
<sequence length="475" mass="51140">MSDVETGTITTKVPARLDRLPWSRWHWMIVIGLGTVWILDGLEVTIVGNLSAQLAKPGSGLDITQTQVAGTAAALYVAGACLGALFFGWLTDRFGRKKLFIITLVVYLVATLLTAFSFSAWWFFLFRFMTGFGIGGEYAAINSAIDELIPSRHRGRIDIIINGSYWLGAAGGALLTVPLLNDLPVNIGWRVAFGLGVVLGLAILLVRRHVPESPRWLFIHGRDREAEQLVDDIEHQIGRDDLPEPEQSITIHQRKSIGFVRIAHTMVALYPKRTVLGLSLFIGQAFLYNAITFGYAQILSTFFKIDTHTGYYFAVIAIGNFLGPLLLGPLFDTVGRVPMISSTYIGSGVLLLGTAWLFNEGMLNAVTLTACWSVVLFVASAGASSAYLTVSEIFPMETRAMAIAFFFAVGTAAGGIAGPLVFSSLVESGVPGDTALAFSIGGIIMIAAGLVEVFLGVKAERRGLEDIAAPLSTAS</sequence>
<feature type="transmembrane region" description="Helical" evidence="5">
    <location>
        <begin position="365"/>
        <end position="388"/>
    </location>
</feature>
<evidence type="ECO:0000259" key="6">
    <source>
        <dbReference type="PROSITE" id="PS50850"/>
    </source>
</evidence>
<gene>
    <name evidence="7" type="ORF">GCM10009850_085530</name>
</gene>
<evidence type="ECO:0000256" key="3">
    <source>
        <dbReference type="ARBA" id="ARBA00022989"/>
    </source>
</evidence>
<dbReference type="CDD" id="cd17316">
    <property type="entry name" value="MFS_SV2_like"/>
    <property type="match status" value="1"/>
</dbReference>
<name>A0ABN3CUF0_9ACTN</name>
<dbReference type="InterPro" id="IPR020846">
    <property type="entry name" value="MFS_dom"/>
</dbReference>
<evidence type="ECO:0000256" key="2">
    <source>
        <dbReference type="ARBA" id="ARBA00022692"/>
    </source>
</evidence>
<feature type="transmembrane region" description="Helical" evidence="5">
    <location>
        <begin position="25"/>
        <end position="48"/>
    </location>
</feature>
<feature type="transmembrane region" description="Helical" evidence="5">
    <location>
        <begin position="434"/>
        <end position="455"/>
    </location>
</feature>
<dbReference type="Proteomes" id="UP001499843">
    <property type="component" value="Unassembled WGS sequence"/>
</dbReference>
<keyword evidence="2 5" id="KW-0812">Transmembrane</keyword>